<feature type="domain" description="MacB-like periplasmic core" evidence="9">
    <location>
        <begin position="27"/>
        <end position="241"/>
    </location>
</feature>
<evidence type="ECO:0000259" key="8">
    <source>
        <dbReference type="Pfam" id="PF02687"/>
    </source>
</evidence>
<feature type="transmembrane region" description="Helical" evidence="7">
    <location>
        <begin position="378"/>
        <end position="398"/>
    </location>
</feature>
<feature type="transmembrane region" description="Helical" evidence="7">
    <location>
        <begin position="21"/>
        <end position="43"/>
    </location>
</feature>
<dbReference type="AlphaFoldDB" id="A0A6B2LY33"/>
<gene>
    <name evidence="10" type="ORF">G0Q06_03560</name>
</gene>
<sequence>MRLPWYMYLALRQLAPSGRRLGSVFFFLSVLGVALGVAVLVIVQSVMGGFGQVHRERIIDTSGHLDVTEGGYPFQGGYALADAIREREDVVQVTPYARGFVMARSGNVPVFPAIYGLSYEENPVFAISPYLTAGSLDELYDDTVLISQSLAQQLGVWVGINIEVFSPVMIERLQSDEVVLPRELTVAGIYSIDWNQEFLPGILCTLRTMQDLYGLGDAVHGVAIRLVDDADEFAVASELEAELSSGKQVLTWKEKWADFLWVLDLEKTMMLFLNLFIVAVAAFAIAIAQLLTVVRKTREIGLLAVIGGSRTGVLGLYCFQGFFIGLLGAALGIGVALLALSFRDPIINLLAELTGSRDTLIQYYYFANLPVDFDVREITGIGLLATALATLASLLPAWRAARLKPAETLRIEQ</sequence>
<comment type="subcellular location">
    <subcellularLocation>
        <location evidence="1">Cell membrane</location>
        <topology evidence="1">Multi-pass membrane protein</topology>
    </subcellularLocation>
</comment>
<keyword evidence="6 7" id="KW-0472">Membrane</keyword>
<evidence type="ECO:0000256" key="6">
    <source>
        <dbReference type="ARBA" id="ARBA00023136"/>
    </source>
</evidence>
<dbReference type="GO" id="GO:0098797">
    <property type="term" value="C:plasma membrane protein complex"/>
    <property type="evidence" value="ECO:0007669"/>
    <property type="project" value="TreeGrafter"/>
</dbReference>
<keyword evidence="5 7" id="KW-1133">Transmembrane helix</keyword>
<dbReference type="PANTHER" id="PTHR30489:SF0">
    <property type="entry name" value="LIPOPROTEIN-RELEASING SYSTEM TRANSMEMBRANE PROTEIN LOLE"/>
    <property type="match status" value="1"/>
</dbReference>
<dbReference type="RefSeq" id="WP_163962537.1">
    <property type="nucleotide sequence ID" value="NZ_JAAGNX010000001.1"/>
</dbReference>
<feature type="transmembrane region" description="Helical" evidence="7">
    <location>
        <begin position="314"/>
        <end position="340"/>
    </location>
</feature>
<evidence type="ECO:0000256" key="1">
    <source>
        <dbReference type="ARBA" id="ARBA00004651"/>
    </source>
</evidence>
<dbReference type="InterPro" id="IPR051447">
    <property type="entry name" value="Lipoprotein-release_system"/>
</dbReference>
<dbReference type="PANTHER" id="PTHR30489">
    <property type="entry name" value="LIPOPROTEIN-RELEASING SYSTEM TRANSMEMBRANE PROTEIN LOLE"/>
    <property type="match status" value="1"/>
</dbReference>
<feature type="domain" description="ABC3 transporter permease C-terminal" evidence="8">
    <location>
        <begin position="272"/>
        <end position="405"/>
    </location>
</feature>
<evidence type="ECO:0000256" key="5">
    <source>
        <dbReference type="ARBA" id="ARBA00022989"/>
    </source>
</evidence>
<comment type="caution">
    <text evidence="10">The sequence shown here is derived from an EMBL/GenBank/DDBJ whole genome shotgun (WGS) entry which is preliminary data.</text>
</comment>
<dbReference type="EMBL" id="JAAGNX010000001">
    <property type="protein sequence ID" value="NDV61521.1"/>
    <property type="molecule type" value="Genomic_DNA"/>
</dbReference>
<comment type="similarity">
    <text evidence="2">Belongs to the ABC-4 integral membrane protein family. LolC/E subfamily.</text>
</comment>
<evidence type="ECO:0000259" key="9">
    <source>
        <dbReference type="Pfam" id="PF12704"/>
    </source>
</evidence>
<dbReference type="GO" id="GO:0044874">
    <property type="term" value="P:lipoprotein localization to outer membrane"/>
    <property type="evidence" value="ECO:0007669"/>
    <property type="project" value="TreeGrafter"/>
</dbReference>
<evidence type="ECO:0000256" key="2">
    <source>
        <dbReference type="ARBA" id="ARBA00005236"/>
    </source>
</evidence>
<name>A0A6B2LY33_9BACT</name>
<accession>A0A6B2LY33</accession>
<evidence type="ECO:0000256" key="7">
    <source>
        <dbReference type="SAM" id="Phobius"/>
    </source>
</evidence>
<keyword evidence="4 7" id="KW-0812">Transmembrane</keyword>
<keyword evidence="11" id="KW-1185">Reference proteome</keyword>
<keyword evidence="3" id="KW-1003">Cell membrane</keyword>
<evidence type="ECO:0000313" key="11">
    <source>
        <dbReference type="Proteomes" id="UP000478417"/>
    </source>
</evidence>
<evidence type="ECO:0000256" key="3">
    <source>
        <dbReference type="ARBA" id="ARBA00022475"/>
    </source>
</evidence>
<dbReference type="InterPro" id="IPR025857">
    <property type="entry name" value="MacB_PCD"/>
</dbReference>
<evidence type="ECO:0000256" key="4">
    <source>
        <dbReference type="ARBA" id="ARBA00022692"/>
    </source>
</evidence>
<dbReference type="Proteomes" id="UP000478417">
    <property type="component" value="Unassembled WGS sequence"/>
</dbReference>
<organism evidence="10 11">
    <name type="scientific">Oceanipulchritudo coccoides</name>
    <dbReference type="NCBI Taxonomy" id="2706888"/>
    <lineage>
        <taxon>Bacteria</taxon>
        <taxon>Pseudomonadati</taxon>
        <taxon>Verrucomicrobiota</taxon>
        <taxon>Opitutia</taxon>
        <taxon>Puniceicoccales</taxon>
        <taxon>Oceanipulchritudinaceae</taxon>
        <taxon>Oceanipulchritudo</taxon>
    </lineage>
</organism>
<dbReference type="Pfam" id="PF12704">
    <property type="entry name" value="MacB_PCD"/>
    <property type="match status" value="1"/>
</dbReference>
<dbReference type="InterPro" id="IPR003838">
    <property type="entry name" value="ABC3_permease_C"/>
</dbReference>
<reference evidence="10 11" key="1">
    <citation type="submission" date="2020-02" db="EMBL/GenBank/DDBJ databases">
        <title>Albibacoteraceae fam. nov., the first described family within the subdivision 4 Verrucomicrobia.</title>
        <authorList>
            <person name="Xi F."/>
        </authorList>
    </citation>
    <scope>NUCLEOTIDE SEQUENCE [LARGE SCALE GENOMIC DNA]</scope>
    <source>
        <strain evidence="10 11">CK1056</strain>
    </source>
</reference>
<protein>
    <submittedName>
        <fullName evidence="10">ABC transporter permease</fullName>
    </submittedName>
</protein>
<dbReference type="Pfam" id="PF02687">
    <property type="entry name" value="FtsX"/>
    <property type="match status" value="1"/>
</dbReference>
<feature type="transmembrane region" description="Helical" evidence="7">
    <location>
        <begin position="269"/>
        <end position="294"/>
    </location>
</feature>
<evidence type="ECO:0000313" key="10">
    <source>
        <dbReference type="EMBL" id="NDV61521.1"/>
    </source>
</evidence>
<proteinExistence type="inferred from homology"/>